<accession>A0ABY8VEG3</accession>
<feature type="transmembrane region" description="Helical" evidence="1">
    <location>
        <begin position="81"/>
        <end position="99"/>
    </location>
</feature>
<name>A0ABY8VEG3_9CORY</name>
<reference evidence="2 3" key="1">
    <citation type="submission" date="2023-05" db="EMBL/GenBank/DDBJ databases">
        <title>Corynebacterium suedekumii sp. nov. and Corynebacterium breve sp. nov. isolated from raw cow's milk.</title>
        <authorList>
            <person name="Baer M.K."/>
            <person name="Mehl L."/>
            <person name="Hellmuth R."/>
            <person name="Marke G."/>
            <person name="Lipski A."/>
        </authorList>
    </citation>
    <scope>NUCLEOTIDE SEQUENCE [LARGE SCALE GENOMIC DNA]</scope>
    <source>
        <strain evidence="2 3">R4</strain>
    </source>
</reference>
<keyword evidence="1" id="KW-0472">Membrane</keyword>
<feature type="transmembrane region" description="Helical" evidence="1">
    <location>
        <begin position="49"/>
        <end position="69"/>
    </location>
</feature>
<proteinExistence type="predicted"/>
<protein>
    <submittedName>
        <fullName evidence="2">Uncharacterized protein</fullName>
    </submittedName>
</protein>
<keyword evidence="1" id="KW-1133">Transmembrane helix</keyword>
<keyword evidence="3" id="KW-1185">Reference proteome</keyword>
<keyword evidence="1" id="KW-0812">Transmembrane</keyword>
<dbReference type="Proteomes" id="UP001225598">
    <property type="component" value="Chromosome"/>
</dbReference>
<dbReference type="RefSeq" id="WP_284825372.1">
    <property type="nucleotide sequence ID" value="NZ_CP126969.1"/>
</dbReference>
<evidence type="ECO:0000256" key="1">
    <source>
        <dbReference type="SAM" id="Phobius"/>
    </source>
</evidence>
<evidence type="ECO:0000313" key="2">
    <source>
        <dbReference type="EMBL" id="WIM68049.1"/>
    </source>
</evidence>
<gene>
    <name evidence="2" type="ORF">QP027_01205</name>
</gene>
<evidence type="ECO:0000313" key="3">
    <source>
        <dbReference type="Proteomes" id="UP001225598"/>
    </source>
</evidence>
<feature type="transmembrane region" description="Helical" evidence="1">
    <location>
        <begin position="119"/>
        <end position="137"/>
    </location>
</feature>
<dbReference type="EMBL" id="CP126969">
    <property type="protein sequence ID" value="WIM68049.1"/>
    <property type="molecule type" value="Genomic_DNA"/>
</dbReference>
<sequence>MKKLDLSLRLFLPAIWLGIIIAIDGFEAPLKFQAPGITIPLGLGIGKLVFTAMNACEILLAALIVVATLRTKYVQPAWTWVWSLVALLAAKVAIIRPLLNIRTEAVIAGESAPFGYMHAVYIVVDFLIVVALIVYMAKQARHLVRAPEPIAA</sequence>
<organism evidence="2 3">
    <name type="scientific">Corynebacterium breve</name>
    <dbReference type="NCBI Taxonomy" id="3049799"/>
    <lineage>
        <taxon>Bacteria</taxon>
        <taxon>Bacillati</taxon>
        <taxon>Actinomycetota</taxon>
        <taxon>Actinomycetes</taxon>
        <taxon>Mycobacteriales</taxon>
        <taxon>Corynebacteriaceae</taxon>
        <taxon>Corynebacterium</taxon>
    </lineage>
</organism>